<reference evidence="1 2" key="1">
    <citation type="submission" date="2018-07" db="EMBL/GenBank/DDBJ databases">
        <title>New species, Clostridium PI-S10-A1B.</title>
        <authorList>
            <person name="Krishna G."/>
            <person name="Summeta K."/>
            <person name="Shikha S."/>
            <person name="Prabhu P.B."/>
            <person name="Suresh K."/>
        </authorList>
    </citation>
    <scope>NUCLEOTIDE SEQUENCE [LARGE SCALE GENOMIC DNA]</scope>
    <source>
        <strain evidence="1 2">PI-S10-A1B</strain>
    </source>
</reference>
<evidence type="ECO:0000313" key="1">
    <source>
        <dbReference type="EMBL" id="RFZ80424.1"/>
    </source>
</evidence>
<dbReference type="AlphaFoldDB" id="A0A3E2NHD6"/>
<sequence>MPAGRVSSVKYAGNCKTTILEPVHAGKNWVDKNAVRFTNDRRQLVFVCIFYKIRTENYKTKIKEILLCVESLDIPDL</sequence>
<dbReference type="EMBL" id="QOHO01000011">
    <property type="protein sequence ID" value="RFZ80424.1"/>
    <property type="molecule type" value="Genomic_DNA"/>
</dbReference>
<evidence type="ECO:0000313" key="2">
    <source>
        <dbReference type="Proteomes" id="UP000260680"/>
    </source>
</evidence>
<dbReference type="Proteomes" id="UP000260680">
    <property type="component" value="Unassembled WGS sequence"/>
</dbReference>
<proteinExistence type="predicted"/>
<protein>
    <submittedName>
        <fullName evidence="1">Uncharacterized protein</fullName>
    </submittedName>
</protein>
<comment type="caution">
    <text evidence="1">The sequence shown here is derived from an EMBL/GenBank/DDBJ whole genome shotgun (WGS) entry which is preliminary data.</text>
</comment>
<name>A0A3E2NHD6_9FIRM</name>
<gene>
    <name evidence="1" type="ORF">DS742_02605</name>
</gene>
<organism evidence="1 2">
    <name type="scientific">Lacrimispora amygdalina</name>
    <dbReference type="NCBI Taxonomy" id="253257"/>
    <lineage>
        <taxon>Bacteria</taxon>
        <taxon>Bacillati</taxon>
        <taxon>Bacillota</taxon>
        <taxon>Clostridia</taxon>
        <taxon>Lachnospirales</taxon>
        <taxon>Lachnospiraceae</taxon>
        <taxon>Lacrimispora</taxon>
    </lineage>
</organism>
<accession>A0A3E2NHD6</accession>